<gene>
    <name evidence="1" type="ORF">CM19_10030</name>
</gene>
<protein>
    <submittedName>
        <fullName evidence="1">Uncharacterized protein</fullName>
    </submittedName>
</protein>
<proteinExistence type="predicted"/>
<sequence length="108" mass="12801">MSRVMPPEGFTLERLSYCDSRECVGQVVEDYLNSLLFRKRQSNLKFKLFYDEKELDEKTIANSYIFSEILLRKVIFSDIDIELIIRDLEDKLGSDHPVLVFLKQFKDD</sequence>
<keyword evidence="2" id="KW-1185">Reference proteome</keyword>
<dbReference type="EMBL" id="JFZT01000048">
    <property type="protein sequence ID" value="EZQ03157.1"/>
    <property type="molecule type" value="Genomic_DNA"/>
</dbReference>
<dbReference type="Proteomes" id="UP000024332">
    <property type="component" value="Unassembled WGS sequence"/>
</dbReference>
<reference evidence="1 2" key="1">
    <citation type="submission" date="2014-03" db="EMBL/GenBank/DDBJ databases">
        <title>Draft genome sequence of the novel thermoacidophilic archaea Acidianus copahuensis ALE1 strain, isolated from Copahue volcanic area in Neuquen Argentina.</title>
        <authorList>
            <person name="Urbieta M.S."/>
            <person name="Rascovan N."/>
            <person name="Castro C."/>
            <person name="Revale S."/>
            <person name="Giaveno M.A."/>
            <person name="Vazquez M.P."/>
            <person name="Donati E.R."/>
        </authorList>
    </citation>
    <scope>NUCLEOTIDE SEQUENCE [LARGE SCALE GENOMIC DNA]</scope>
    <source>
        <strain evidence="1 2">ALE1</strain>
    </source>
</reference>
<dbReference type="AlphaFoldDB" id="A0A031LLR8"/>
<accession>A0A031LLR8</accession>
<dbReference type="STRING" id="1160895.CM19_10030"/>
<name>A0A031LLR8_9CREN</name>
<organism evidence="1 2">
    <name type="scientific">Candidatus Acidianus copahuensis</name>
    <dbReference type="NCBI Taxonomy" id="1160895"/>
    <lineage>
        <taxon>Archaea</taxon>
        <taxon>Thermoproteota</taxon>
        <taxon>Thermoprotei</taxon>
        <taxon>Sulfolobales</taxon>
        <taxon>Sulfolobaceae</taxon>
        <taxon>Acidianus</taxon>
    </lineage>
</organism>
<evidence type="ECO:0000313" key="2">
    <source>
        <dbReference type="Proteomes" id="UP000024332"/>
    </source>
</evidence>
<evidence type="ECO:0000313" key="1">
    <source>
        <dbReference type="EMBL" id="EZQ03157.1"/>
    </source>
</evidence>
<comment type="caution">
    <text evidence="1">The sequence shown here is derived from an EMBL/GenBank/DDBJ whole genome shotgun (WGS) entry which is preliminary data.</text>
</comment>